<dbReference type="InterPro" id="IPR023346">
    <property type="entry name" value="Lysozyme-like_dom_sf"/>
</dbReference>
<comment type="caution">
    <text evidence="1">The sequence shown here is derived from an EMBL/GenBank/DDBJ whole genome shotgun (WGS) entry which is preliminary data.</text>
</comment>
<dbReference type="RefSeq" id="WP_074949637.1">
    <property type="nucleotide sequence ID" value="NZ_BJXR01000006.1"/>
</dbReference>
<name>A0A511STH1_MYXFU</name>
<dbReference type="GO" id="GO:0016977">
    <property type="term" value="F:chitosanase activity"/>
    <property type="evidence" value="ECO:0007669"/>
    <property type="project" value="InterPro"/>
</dbReference>
<accession>A0A511STH1</accession>
<dbReference type="AlphaFoldDB" id="A0A511STH1"/>
<gene>
    <name evidence="1" type="ORF">MFU01_02570</name>
    <name evidence="2" type="ORF">SAMN05443572_1011235</name>
</gene>
<reference evidence="1 4" key="2">
    <citation type="submission" date="2019-07" db="EMBL/GenBank/DDBJ databases">
        <title>Whole genome shotgun sequence of Myxococcus fulvus NBRC 100333.</title>
        <authorList>
            <person name="Hosoyama A."/>
            <person name="Uohara A."/>
            <person name="Ohji S."/>
            <person name="Ichikawa N."/>
        </authorList>
    </citation>
    <scope>NUCLEOTIDE SEQUENCE [LARGE SCALE GENOMIC DNA]</scope>
    <source>
        <strain evidence="1 4">NBRC 100333</strain>
    </source>
</reference>
<evidence type="ECO:0000313" key="3">
    <source>
        <dbReference type="Proteomes" id="UP000183760"/>
    </source>
</evidence>
<dbReference type="InterPro" id="IPR000400">
    <property type="entry name" value="Glyco_hydro_46"/>
</dbReference>
<dbReference type="PROSITE" id="PS51257">
    <property type="entry name" value="PROKAR_LIPOPROTEIN"/>
    <property type="match status" value="1"/>
</dbReference>
<dbReference type="EMBL" id="FOIB01000001">
    <property type="protein sequence ID" value="SET14507.1"/>
    <property type="molecule type" value="Genomic_DNA"/>
</dbReference>
<sequence length="437" mass="46928">MGRHRNDSLWMKCGALLWAGVLVGCGGAEVGGGPVEEARGEQGLAACSYVITTNTYVGADWWGTIVFKNTGAAAMTSPTIAFGVPSGVTCDHDEPGWTHTQSGSTCTYSRTSGLTVGVNASYTFYYSTNSNTSWTASNIVISDPSCGSTPPPPGSGLTENQKKVSEGLTSIWENDTPVLAYAYSENIQDGRGYTSGRAGFCTGTGDAIQVIQCYNARRSAANGNLMAKYMPGLTTINNRFLSTGQSQPSTSELDVIGNWRADWGTSYNNTTTRADFKACQDQVSDQFYYTPAMAEANKWGATSALSKMALYDAYINHGESGVKSLVRAANNALGNTAQVAPAVGYNGITESSWLQRFLEKRRDVLAADSTWLQAIDRVAAYEKLRRRGNWDLSAAVRNDVRASDCWAGSYPFSGYTVRNINADGTWSTPGSYTFSCQ</sequence>
<dbReference type="Gene3D" id="1.20.141.10">
    <property type="entry name" value="Chitosanase, subunit A, domain 1"/>
    <property type="match status" value="1"/>
</dbReference>
<reference evidence="2 3" key="1">
    <citation type="submission" date="2016-10" db="EMBL/GenBank/DDBJ databases">
        <authorList>
            <person name="Varghese N."/>
            <person name="Submissions S."/>
        </authorList>
    </citation>
    <scope>NUCLEOTIDE SEQUENCE [LARGE SCALE GENOMIC DNA]</scope>
    <source>
        <strain evidence="2 3">DSM 16525</strain>
    </source>
</reference>
<dbReference type="Gene3D" id="3.30.386.10">
    <property type="entry name" value="Chitosanase, subunit A, domain 2"/>
    <property type="match status" value="1"/>
</dbReference>
<dbReference type="GO" id="GO:0005576">
    <property type="term" value="C:extracellular region"/>
    <property type="evidence" value="ECO:0007669"/>
    <property type="project" value="InterPro"/>
</dbReference>
<dbReference type="STRING" id="1334629.MFUL124B02_07090"/>
<proteinExistence type="predicted"/>
<dbReference type="InterPro" id="IPR023099">
    <property type="entry name" value="Glyco_hydro_46_N"/>
</dbReference>
<keyword evidence="3" id="KW-1185">Reference proteome</keyword>
<dbReference type="EMBL" id="BJXR01000006">
    <property type="protein sequence ID" value="GEN05220.1"/>
    <property type="molecule type" value="Genomic_DNA"/>
</dbReference>
<dbReference type="GO" id="GO:0005975">
    <property type="term" value="P:carbohydrate metabolic process"/>
    <property type="evidence" value="ECO:0007669"/>
    <property type="project" value="InterPro"/>
</dbReference>
<dbReference type="SUPFAM" id="SSF53955">
    <property type="entry name" value="Lysozyme-like"/>
    <property type="match status" value="1"/>
</dbReference>
<organism evidence="1 4">
    <name type="scientific">Myxococcus fulvus</name>
    <dbReference type="NCBI Taxonomy" id="33"/>
    <lineage>
        <taxon>Bacteria</taxon>
        <taxon>Pseudomonadati</taxon>
        <taxon>Myxococcota</taxon>
        <taxon>Myxococcia</taxon>
        <taxon>Myxococcales</taxon>
        <taxon>Cystobacterineae</taxon>
        <taxon>Myxococcaceae</taxon>
        <taxon>Myxococcus</taxon>
    </lineage>
</organism>
<dbReference type="Proteomes" id="UP000183760">
    <property type="component" value="Unassembled WGS sequence"/>
</dbReference>
<dbReference type="CDD" id="cd00978">
    <property type="entry name" value="chitosanase_GH46"/>
    <property type="match status" value="1"/>
</dbReference>
<evidence type="ECO:0000313" key="1">
    <source>
        <dbReference type="EMBL" id="GEN05220.1"/>
    </source>
</evidence>
<evidence type="ECO:0000313" key="4">
    <source>
        <dbReference type="Proteomes" id="UP000321514"/>
    </source>
</evidence>
<dbReference type="Proteomes" id="UP000321514">
    <property type="component" value="Unassembled WGS sequence"/>
</dbReference>
<protein>
    <submittedName>
        <fullName evidence="2">Chitosanase</fullName>
    </submittedName>
</protein>
<dbReference type="OrthoDB" id="1551268at2"/>
<evidence type="ECO:0000313" key="2">
    <source>
        <dbReference type="EMBL" id="SET14507.1"/>
    </source>
</evidence>
<dbReference type="Pfam" id="PF01374">
    <property type="entry name" value="Glyco_hydro_46"/>
    <property type="match status" value="1"/>
</dbReference>